<gene>
    <name evidence="1" type="ORF">GCM10009804_09870</name>
</gene>
<accession>A0ABN2C9V4</accession>
<comment type="caution">
    <text evidence="1">The sequence shown here is derived from an EMBL/GenBank/DDBJ whole genome shotgun (WGS) entry which is preliminary data.</text>
</comment>
<dbReference type="EMBL" id="BAAAPH010000003">
    <property type="protein sequence ID" value="GAA1555012.1"/>
    <property type="molecule type" value="Genomic_DNA"/>
</dbReference>
<dbReference type="Proteomes" id="UP001501705">
    <property type="component" value="Unassembled WGS sequence"/>
</dbReference>
<proteinExistence type="predicted"/>
<organism evidence="1 2">
    <name type="scientific">Kribbella hippodromi</name>
    <dbReference type="NCBI Taxonomy" id="434347"/>
    <lineage>
        <taxon>Bacteria</taxon>
        <taxon>Bacillati</taxon>
        <taxon>Actinomycetota</taxon>
        <taxon>Actinomycetes</taxon>
        <taxon>Propionibacteriales</taxon>
        <taxon>Kribbellaceae</taxon>
        <taxon>Kribbella</taxon>
    </lineage>
</organism>
<keyword evidence="2" id="KW-1185">Reference proteome</keyword>
<evidence type="ECO:0000313" key="2">
    <source>
        <dbReference type="Proteomes" id="UP001501705"/>
    </source>
</evidence>
<name>A0ABN2C9V4_9ACTN</name>
<reference evidence="1 2" key="1">
    <citation type="journal article" date="2019" name="Int. J. Syst. Evol. Microbiol.">
        <title>The Global Catalogue of Microorganisms (GCM) 10K type strain sequencing project: providing services to taxonomists for standard genome sequencing and annotation.</title>
        <authorList>
            <consortium name="The Broad Institute Genomics Platform"/>
            <consortium name="The Broad Institute Genome Sequencing Center for Infectious Disease"/>
            <person name="Wu L."/>
            <person name="Ma J."/>
        </authorList>
    </citation>
    <scope>NUCLEOTIDE SEQUENCE [LARGE SCALE GENOMIC DNA]</scope>
    <source>
        <strain evidence="1 2">JCM 15572</strain>
    </source>
</reference>
<sequence length="59" mass="6404">MHDLPRIAYRALPAARRLPRTAYGPPAAGSAVPPPRGSGQFWGLPLRLSLRTVLWVATV</sequence>
<evidence type="ECO:0000313" key="1">
    <source>
        <dbReference type="EMBL" id="GAA1555012.1"/>
    </source>
</evidence>
<protein>
    <submittedName>
        <fullName evidence="1">Uncharacterized protein</fullName>
    </submittedName>
</protein>